<dbReference type="Gene3D" id="3.30.2010.10">
    <property type="entry name" value="Metalloproteases ('zincins'), catalytic domain"/>
    <property type="match status" value="1"/>
</dbReference>
<gene>
    <name evidence="2" type="ordered locus">Rmag_0391</name>
</gene>
<protein>
    <recommendedName>
        <fullName evidence="1">YgjP-like metallopeptidase domain-containing protein</fullName>
    </recommendedName>
</protein>
<accession>A1AW52</accession>
<sequence length="219" mass="26467">MIQLMKYQLIRSKRKTLSLQISDNAELLIRTPNRLSIKKIESFIREKQHWIEKKQALIKNTKRKMHYHEDEDLLYLGNTYPLKLIHMQKPQIHFDGTNFYLSGDGKTHFHTWYKNTFRNIALPRLDYYADLHQLNYKKVYLKAQKTKWGSCSHVNNINLNYLLIMAPMNVIDYVIVHELAHIKHKHHQSEFWQLVKSILPNYHQAKNWLKEQGHQLRRL</sequence>
<feature type="domain" description="YgjP-like metallopeptidase" evidence="1">
    <location>
        <begin position="15"/>
        <end position="211"/>
    </location>
</feature>
<dbReference type="Pfam" id="PF01863">
    <property type="entry name" value="YgjP-like"/>
    <property type="match status" value="1"/>
</dbReference>
<dbReference type="Proteomes" id="UP000002587">
    <property type="component" value="Chromosome"/>
</dbReference>
<dbReference type="eggNOG" id="COG1451">
    <property type="taxonomic scope" value="Bacteria"/>
</dbReference>
<dbReference type="CDD" id="cd07344">
    <property type="entry name" value="M48_yhfN_like"/>
    <property type="match status" value="1"/>
</dbReference>
<reference evidence="2 3" key="1">
    <citation type="journal article" date="2007" name="Science">
        <title>The Calyptogena magnifica chemoautotrophic symbiont genome.</title>
        <authorList>
            <person name="Newton I.L.G."/>
            <person name="Woyke T."/>
            <person name="Auchtung T.A."/>
            <person name="Dilly G.F."/>
            <person name="Dutton R.J."/>
            <person name="Fisher M.C."/>
            <person name="Fontanez K.M."/>
            <person name="Lau E."/>
            <person name="Stewart F.J."/>
            <person name="Richardson P.M."/>
            <person name="Barry K.W."/>
            <person name="Saunders E."/>
            <person name="Detter J.C."/>
            <person name="Wu D."/>
            <person name="Eisen J.A."/>
            <person name="Cavanaugh C.M."/>
        </authorList>
    </citation>
    <scope>NUCLEOTIDE SEQUENCE [LARGE SCALE GENOMIC DNA]</scope>
    <source>
        <strain evidence="2 3">Cm</strain>
    </source>
</reference>
<dbReference type="EMBL" id="CP000488">
    <property type="protein sequence ID" value="ABL02159.1"/>
    <property type="molecule type" value="Genomic_DNA"/>
</dbReference>
<evidence type="ECO:0000313" key="2">
    <source>
        <dbReference type="EMBL" id="ABL02159.1"/>
    </source>
</evidence>
<dbReference type="HOGENOM" id="CLU_065947_2_2_6"/>
<dbReference type="PANTHER" id="PTHR30399">
    <property type="entry name" value="UNCHARACTERIZED PROTEIN YGJP"/>
    <property type="match status" value="1"/>
</dbReference>
<dbReference type="KEGG" id="rma:Rmag_0391"/>
<evidence type="ECO:0000259" key="1">
    <source>
        <dbReference type="Pfam" id="PF01863"/>
    </source>
</evidence>
<dbReference type="AlphaFoldDB" id="A1AW52"/>
<evidence type="ECO:0000313" key="3">
    <source>
        <dbReference type="Proteomes" id="UP000002587"/>
    </source>
</evidence>
<dbReference type="PANTHER" id="PTHR30399:SF1">
    <property type="entry name" value="UTP PYROPHOSPHATASE"/>
    <property type="match status" value="1"/>
</dbReference>
<keyword evidence="3" id="KW-1185">Reference proteome</keyword>
<proteinExistence type="predicted"/>
<organism evidence="2 3">
    <name type="scientific">Ruthia magnifica subsp. Calyptogena magnifica</name>
    <dbReference type="NCBI Taxonomy" id="413404"/>
    <lineage>
        <taxon>Bacteria</taxon>
        <taxon>Pseudomonadati</taxon>
        <taxon>Pseudomonadota</taxon>
        <taxon>Gammaproteobacteria</taxon>
        <taxon>Candidatus Pseudothioglobaceae</taxon>
        <taxon>Candidatus Ruthturnera</taxon>
    </lineage>
</organism>
<dbReference type="OrthoDB" id="9811177at2"/>
<dbReference type="InterPro" id="IPR053136">
    <property type="entry name" value="UTP_pyrophosphatase-like"/>
</dbReference>
<dbReference type="InterPro" id="IPR002725">
    <property type="entry name" value="YgjP-like_metallopeptidase"/>
</dbReference>
<name>A1AW52_RUTMC</name>